<dbReference type="Proteomes" id="UP000326759">
    <property type="component" value="Unassembled WGS sequence"/>
</dbReference>
<protein>
    <submittedName>
        <fullName evidence="3">Uncharacterized protein</fullName>
    </submittedName>
</protein>
<sequence length="171" mass="18507">MSESKEKLPEADGLSASDDGNNASSGDIIVIEEPPKEKASSKSSSNQAIDFIVDSIDDILKNVNLSEVNSLDLPTSSSNTSKSSMNVDPSTSGAAQLSCNTIEKCSEFVTNMAKGLVISDSDLNALKRLDSKKKEIEQQEKYIEQQEKLIEQQQQQQVSVGEILLVIVDNV</sequence>
<evidence type="ECO:0000256" key="2">
    <source>
        <dbReference type="SAM" id="MobiDB-lite"/>
    </source>
</evidence>
<feature type="coiled-coil region" evidence="1">
    <location>
        <begin position="126"/>
        <end position="156"/>
    </location>
</feature>
<evidence type="ECO:0000313" key="3">
    <source>
        <dbReference type="EMBL" id="KAB7499655.1"/>
    </source>
</evidence>
<dbReference type="AlphaFoldDB" id="A0A5N5T0E3"/>
<gene>
    <name evidence="3" type="ORF">Anas_14210</name>
</gene>
<feature type="compositionally biased region" description="Low complexity" evidence="2">
    <location>
        <begin position="75"/>
        <end position="84"/>
    </location>
</feature>
<comment type="caution">
    <text evidence="3">The sequence shown here is derived from an EMBL/GenBank/DDBJ whole genome shotgun (WGS) entry which is preliminary data.</text>
</comment>
<feature type="region of interest" description="Disordered" evidence="2">
    <location>
        <begin position="1"/>
        <end position="45"/>
    </location>
</feature>
<dbReference type="EMBL" id="SEYY01017417">
    <property type="protein sequence ID" value="KAB7499655.1"/>
    <property type="molecule type" value="Genomic_DNA"/>
</dbReference>
<reference evidence="3 4" key="1">
    <citation type="journal article" date="2019" name="PLoS Biol.">
        <title>Sex chromosomes control vertical transmission of feminizing Wolbachia symbionts in an isopod.</title>
        <authorList>
            <person name="Becking T."/>
            <person name="Chebbi M.A."/>
            <person name="Giraud I."/>
            <person name="Moumen B."/>
            <person name="Laverre T."/>
            <person name="Caubet Y."/>
            <person name="Peccoud J."/>
            <person name="Gilbert C."/>
            <person name="Cordaux R."/>
        </authorList>
    </citation>
    <scope>NUCLEOTIDE SEQUENCE [LARGE SCALE GENOMIC DNA]</scope>
    <source>
        <strain evidence="3">ANa2</strain>
        <tissue evidence="3">Whole body excluding digestive tract and cuticle</tissue>
    </source>
</reference>
<organism evidence="3 4">
    <name type="scientific">Armadillidium nasatum</name>
    <dbReference type="NCBI Taxonomy" id="96803"/>
    <lineage>
        <taxon>Eukaryota</taxon>
        <taxon>Metazoa</taxon>
        <taxon>Ecdysozoa</taxon>
        <taxon>Arthropoda</taxon>
        <taxon>Crustacea</taxon>
        <taxon>Multicrustacea</taxon>
        <taxon>Malacostraca</taxon>
        <taxon>Eumalacostraca</taxon>
        <taxon>Peracarida</taxon>
        <taxon>Isopoda</taxon>
        <taxon>Oniscidea</taxon>
        <taxon>Crinocheta</taxon>
        <taxon>Armadillidiidae</taxon>
        <taxon>Armadillidium</taxon>
    </lineage>
</organism>
<dbReference type="OrthoDB" id="6385130at2759"/>
<keyword evidence="1" id="KW-0175">Coiled coil</keyword>
<feature type="compositionally biased region" description="Basic and acidic residues" evidence="2">
    <location>
        <begin position="1"/>
        <end position="10"/>
    </location>
</feature>
<proteinExistence type="predicted"/>
<feature type="region of interest" description="Disordered" evidence="2">
    <location>
        <begin position="70"/>
        <end position="93"/>
    </location>
</feature>
<accession>A0A5N5T0E3</accession>
<keyword evidence="4" id="KW-1185">Reference proteome</keyword>
<evidence type="ECO:0000313" key="4">
    <source>
        <dbReference type="Proteomes" id="UP000326759"/>
    </source>
</evidence>
<name>A0A5N5T0E3_9CRUS</name>
<evidence type="ECO:0000256" key="1">
    <source>
        <dbReference type="SAM" id="Coils"/>
    </source>
</evidence>